<accession>A0A381YTJ8</accession>
<name>A0A381YTJ8_9ZZZZ</name>
<evidence type="ECO:0000256" key="2">
    <source>
        <dbReference type="ARBA" id="ARBA00022898"/>
    </source>
</evidence>
<dbReference type="AlphaFoldDB" id="A0A381YTJ8"/>
<dbReference type="GO" id="GO:0030170">
    <property type="term" value="F:pyridoxal phosphate binding"/>
    <property type="evidence" value="ECO:0007669"/>
    <property type="project" value="InterPro"/>
</dbReference>
<keyword evidence="2" id="KW-0663">Pyridoxal phosphate</keyword>
<dbReference type="PANTHER" id="PTHR43713">
    <property type="entry name" value="GLUTAMATE-1-SEMIALDEHYDE 2,1-AMINOMUTASE"/>
    <property type="match status" value="1"/>
</dbReference>
<reference evidence="3" key="1">
    <citation type="submission" date="2018-05" db="EMBL/GenBank/DDBJ databases">
        <authorList>
            <person name="Lanie J.A."/>
            <person name="Ng W.-L."/>
            <person name="Kazmierczak K.M."/>
            <person name="Andrzejewski T.M."/>
            <person name="Davidsen T.M."/>
            <person name="Wayne K.J."/>
            <person name="Tettelin H."/>
            <person name="Glass J.I."/>
            <person name="Rusch D."/>
            <person name="Podicherti R."/>
            <person name="Tsui H.-C.T."/>
            <person name="Winkler M.E."/>
        </authorList>
    </citation>
    <scope>NUCLEOTIDE SEQUENCE</scope>
</reference>
<dbReference type="GO" id="GO:0008483">
    <property type="term" value="F:transaminase activity"/>
    <property type="evidence" value="ECO:0007669"/>
    <property type="project" value="InterPro"/>
</dbReference>
<dbReference type="InterPro" id="IPR015422">
    <property type="entry name" value="PyrdxlP-dep_Trfase_small"/>
</dbReference>
<dbReference type="Gene3D" id="3.40.640.10">
    <property type="entry name" value="Type I PLP-dependent aspartate aminotransferase-like (Major domain)"/>
    <property type="match status" value="1"/>
</dbReference>
<dbReference type="PANTHER" id="PTHR43713:SF3">
    <property type="entry name" value="GLUTAMATE-1-SEMIALDEHYDE 2,1-AMINOMUTASE 1, CHLOROPLASTIC-RELATED"/>
    <property type="match status" value="1"/>
</dbReference>
<dbReference type="EMBL" id="UINC01019026">
    <property type="protein sequence ID" value="SVA80348.1"/>
    <property type="molecule type" value="Genomic_DNA"/>
</dbReference>
<dbReference type="SUPFAM" id="SSF53383">
    <property type="entry name" value="PLP-dependent transferases"/>
    <property type="match status" value="1"/>
</dbReference>
<gene>
    <name evidence="3" type="ORF">METZ01_LOCUS133202</name>
</gene>
<proteinExistence type="predicted"/>
<protein>
    <recommendedName>
        <fullName evidence="4">Glutamate-1-semialdehyde 2,1-aminomutase</fullName>
    </recommendedName>
</protein>
<dbReference type="InterPro" id="IPR005814">
    <property type="entry name" value="Aminotrans_3"/>
</dbReference>
<organism evidence="3">
    <name type="scientific">marine metagenome</name>
    <dbReference type="NCBI Taxonomy" id="408172"/>
    <lineage>
        <taxon>unclassified sequences</taxon>
        <taxon>metagenomes</taxon>
        <taxon>ecological metagenomes</taxon>
    </lineage>
</organism>
<evidence type="ECO:0000313" key="3">
    <source>
        <dbReference type="EMBL" id="SVA80348.1"/>
    </source>
</evidence>
<dbReference type="Gene3D" id="3.90.1150.10">
    <property type="entry name" value="Aspartate Aminotransferase, domain 1"/>
    <property type="match status" value="1"/>
</dbReference>
<dbReference type="InterPro" id="IPR015424">
    <property type="entry name" value="PyrdxlP-dep_Trfase"/>
</dbReference>
<evidence type="ECO:0008006" key="4">
    <source>
        <dbReference type="Google" id="ProtNLM"/>
    </source>
</evidence>
<dbReference type="Pfam" id="PF00202">
    <property type="entry name" value="Aminotran_3"/>
    <property type="match status" value="1"/>
</dbReference>
<comment type="cofactor">
    <cofactor evidence="1">
        <name>pyridoxal 5'-phosphate</name>
        <dbReference type="ChEBI" id="CHEBI:597326"/>
    </cofactor>
</comment>
<dbReference type="NCBIfam" id="NF000818">
    <property type="entry name" value="PRK00062.1"/>
    <property type="match status" value="1"/>
</dbReference>
<evidence type="ECO:0000256" key="1">
    <source>
        <dbReference type="ARBA" id="ARBA00001933"/>
    </source>
</evidence>
<dbReference type="CDD" id="cd00610">
    <property type="entry name" value="OAT_like"/>
    <property type="match status" value="1"/>
</dbReference>
<sequence length="443" mass="48449">MAYSTKKSQSLFERSLRVLVEGGSSPSRGPANYGNYPLFLDRSEGAYVFDADNNKYIDWMMAYGGLPLGHAHPKIVQAVGEAMATGALLPAATQTEIEVAELIQKMVPSAGRVRFASTGTEAAMAAIRVARGFTGRPKFIKFEGQYHGWYDDFLVNAHPHPISSLGHRRDPVKIADSSGLNQRALEDTIVVPWNDLAALERALENHQGQVAAIITEGIMANMSVIPPLPDYLSTVQDLARAHGALFILDETVTGFRIAPGGCQQHYQLEPDLSTFGKALGAGLPVAAFVGRAEIMESLSWGGVLHYGTQNASRVGLFAARANLQVLGDDNANVFEHTWSIGERLVNGLREAFKETKTSAIVQGVGPMFQILFTKQAEIRDYREFCAFVDRDRYRRFVHALFQHGIYMTPASGLHSVTSLAHSPEDVDDTLLAVREVLLNGEYA</sequence>
<dbReference type="InterPro" id="IPR015421">
    <property type="entry name" value="PyrdxlP-dep_Trfase_major"/>
</dbReference>